<accession>A0A098B1I7</accession>
<organism evidence="3">
    <name type="scientific">Desulfitobacterium hafniense</name>
    <name type="common">Desulfitobacterium frappieri</name>
    <dbReference type="NCBI Taxonomy" id="49338"/>
    <lineage>
        <taxon>Bacteria</taxon>
        <taxon>Bacillati</taxon>
        <taxon>Bacillota</taxon>
        <taxon>Clostridia</taxon>
        <taxon>Eubacteriales</taxon>
        <taxon>Desulfitobacteriaceae</taxon>
        <taxon>Desulfitobacterium</taxon>
    </lineage>
</organism>
<dbReference type="RefSeq" id="WP_011461193.1">
    <property type="nucleotide sequence ID" value="NZ_CABKQQ010000003.1"/>
</dbReference>
<feature type="domain" description="Transposase IS110-like N-terminal" evidence="1">
    <location>
        <begin position="10"/>
        <end position="168"/>
    </location>
</feature>
<dbReference type="EMBL" id="LK996017">
    <property type="protein sequence ID" value="CDX02748.1"/>
    <property type="molecule type" value="Genomic_DNA"/>
</dbReference>
<evidence type="ECO:0000313" key="3">
    <source>
        <dbReference type="EMBL" id="CDX02748.1"/>
    </source>
</evidence>
<dbReference type="InterPro" id="IPR047650">
    <property type="entry name" value="Transpos_IS110"/>
</dbReference>
<protein>
    <submittedName>
        <fullName evidence="3">Transposase</fullName>
    </submittedName>
</protein>
<dbReference type="GO" id="GO:0006313">
    <property type="term" value="P:DNA transposition"/>
    <property type="evidence" value="ECO:0007669"/>
    <property type="project" value="InterPro"/>
</dbReference>
<dbReference type="PANTHER" id="PTHR33055">
    <property type="entry name" value="TRANSPOSASE FOR INSERTION SEQUENCE ELEMENT IS1111A"/>
    <property type="match status" value="1"/>
</dbReference>
<evidence type="ECO:0000259" key="2">
    <source>
        <dbReference type="Pfam" id="PF02371"/>
    </source>
</evidence>
<dbReference type="NCBIfam" id="NF033542">
    <property type="entry name" value="transpos_IS110"/>
    <property type="match status" value="1"/>
</dbReference>
<dbReference type="Pfam" id="PF02371">
    <property type="entry name" value="Transposase_20"/>
    <property type="match status" value="1"/>
</dbReference>
<dbReference type="InterPro" id="IPR003346">
    <property type="entry name" value="Transposase_20"/>
</dbReference>
<proteinExistence type="predicted"/>
<dbReference type="Pfam" id="PF01548">
    <property type="entry name" value="DEDD_Tnp_IS110"/>
    <property type="match status" value="1"/>
</dbReference>
<dbReference type="GO" id="GO:0003677">
    <property type="term" value="F:DNA binding"/>
    <property type="evidence" value="ECO:0007669"/>
    <property type="project" value="InterPro"/>
</dbReference>
<sequence length="433" mass="48698">MSQFLHDFVVGIDVSSEFSVVAMLAPSGELIRKPFRIDHNPAGFHKLLDILKKEEERLQRKPIYFVESTGIFHLPLFFFLRSNNLKGFVLNPLSVHSTKNFDLRKVKNDSKDAEAIARLAKYQDVKVSLVPEPQILALRMMTREYYALSDTLTEMKNRLSTDLYLLFPGFLDVFSGAFGKTALAILKDFPSPRAILAADTDSLTSLISKTSRKGTAWATKKVNQLKDCAQLASSMPHEFSWLDAKIKVHIDGIESMQASLDGVVTQIQAMIDSELFPADAKRHIELLDGIPGIGFLTAATLIAEIGDFRLFKSAKALTAFFGLDPSVNQSGKFQGDRNKISKRGTRIGRRILFTIAMASIRTTRKGDEINPVLREFYAAKCVNKKKKVALVAVMHKLLHYIFAVLRDQKPFEIRQPEDHQSWRNTKLRQAPAA</sequence>
<dbReference type="GO" id="GO:0004803">
    <property type="term" value="F:transposase activity"/>
    <property type="evidence" value="ECO:0007669"/>
    <property type="project" value="InterPro"/>
</dbReference>
<name>A0A098B1I7_DESHA</name>
<dbReference type="PATRIC" id="fig|49338.4.peg.3075"/>
<reference evidence="3" key="1">
    <citation type="submission" date="2014-07" db="EMBL/GenBank/DDBJ databases">
        <authorList>
            <person name="Hornung V.Bastian."/>
        </authorList>
    </citation>
    <scope>NUCLEOTIDE SEQUENCE</scope>
    <source>
        <strain evidence="3">PCE-S</strain>
    </source>
</reference>
<dbReference type="PANTHER" id="PTHR33055:SF13">
    <property type="entry name" value="TRANSPOSASE"/>
    <property type="match status" value="1"/>
</dbReference>
<dbReference type="InterPro" id="IPR002525">
    <property type="entry name" value="Transp_IS110-like_N"/>
</dbReference>
<evidence type="ECO:0000259" key="1">
    <source>
        <dbReference type="Pfam" id="PF01548"/>
    </source>
</evidence>
<feature type="domain" description="Transposase IS116/IS110/IS902 C-terminal" evidence="2">
    <location>
        <begin position="285"/>
        <end position="365"/>
    </location>
</feature>
<dbReference type="AlphaFoldDB" id="A0A098B1I7"/>
<gene>
    <name evidence="3" type="ORF">DPCES_2861</name>
</gene>